<feature type="domain" description="Enoyl reductase (ER)" evidence="2">
    <location>
        <begin position="21"/>
        <end position="358"/>
    </location>
</feature>
<accession>A0A395NST8</accession>
<dbReference type="InterPro" id="IPR036291">
    <property type="entry name" value="NAD(P)-bd_dom_sf"/>
</dbReference>
<dbReference type="InterPro" id="IPR020843">
    <property type="entry name" value="ER"/>
</dbReference>
<dbReference type="Pfam" id="PF16884">
    <property type="entry name" value="ADH_N_2"/>
    <property type="match status" value="1"/>
</dbReference>
<dbReference type="InterPro" id="IPR011032">
    <property type="entry name" value="GroES-like_sf"/>
</dbReference>
<dbReference type="PANTHER" id="PTHR43205:SF42">
    <property type="entry name" value="ALCOHOL DEHYDROGENASE, ZINC-CONTAINING (AFU_ORTHOLOGUE AFUA_7G04530)"/>
    <property type="match status" value="1"/>
</dbReference>
<dbReference type="Gene3D" id="3.90.180.10">
    <property type="entry name" value="Medium-chain alcohol dehydrogenases, catalytic domain"/>
    <property type="match status" value="1"/>
</dbReference>
<dbReference type="Proteomes" id="UP000266272">
    <property type="component" value="Unassembled WGS sequence"/>
</dbReference>
<evidence type="ECO:0000313" key="4">
    <source>
        <dbReference type="Proteomes" id="UP000266272"/>
    </source>
</evidence>
<dbReference type="CDD" id="cd05288">
    <property type="entry name" value="PGDH"/>
    <property type="match status" value="1"/>
</dbReference>
<evidence type="ECO:0000256" key="1">
    <source>
        <dbReference type="ARBA" id="ARBA00023002"/>
    </source>
</evidence>
<dbReference type="EMBL" id="PXOA01000181">
    <property type="protein sequence ID" value="RFU79001.1"/>
    <property type="molecule type" value="Genomic_DNA"/>
</dbReference>
<dbReference type="PANTHER" id="PTHR43205">
    <property type="entry name" value="PROSTAGLANDIN REDUCTASE"/>
    <property type="match status" value="1"/>
</dbReference>
<dbReference type="InterPro" id="IPR041694">
    <property type="entry name" value="ADH_N_2"/>
</dbReference>
<sequence>MALDNLSIVLSERPTGEIVPGTTFAQKIAPAPTSADLKDGEILVEALYLSLDPAMRAWLNDVRSYIPPVQIGEVMRGASVCRVLASKSKQATAGDYVCGFTGWTQYAVLREGAFEPTANYPGLKEPKDMLSVLGMTGLTAWVGMTKIGEPKAGETVVVSGAAGATGSIAGQIAKINGARVVGLAGSDDKCKWLVEELGFDVALNYKDADFKEKFKEATPKYIDVYFDNGELISKVIQPKPAIPLTNGYSVGGEILNMCLARAKEHSRFVMCGGISQYNSSDPQGPSNISRIITMRIKMQGFIVFDHIKDYGKARQQLSQWVSEGKIKKTEHILTGGLKVAEQGLVDLYKGSNTGKLLVEVKNPNETPSKL</sequence>
<organism evidence="3 4">
    <name type="scientific">Trichoderma arundinaceum</name>
    <dbReference type="NCBI Taxonomy" id="490622"/>
    <lineage>
        <taxon>Eukaryota</taxon>
        <taxon>Fungi</taxon>
        <taxon>Dikarya</taxon>
        <taxon>Ascomycota</taxon>
        <taxon>Pezizomycotina</taxon>
        <taxon>Sordariomycetes</taxon>
        <taxon>Hypocreomycetidae</taxon>
        <taxon>Hypocreales</taxon>
        <taxon>Hypocreaceae</taxon>
        <taxon>Trichoderma</taxon>
    </lineage>
</organism>
<reference evidence="3 4" key="1">
    <citation type="journal article" date="2018" name="PLoS Pathog.">
        <title>Evolution of structural diversity of trichothecenes, a family of toxins produced by plant pathogenic and entomopathogenic fungi.</title>
        <authorList>
            <person name="Proctor R.H."/>
            <person name="McCormick S.P."/>
            <person name="Kim H.S."/>
            <person name="Cardoza R.E."/>
            <person name="Stanley A.M."/>
            <person name="Lindo L."/>
            <person name="Kelly A."/>
            <person name="Brown D.W."/>
            <person name="Lee T."/>
            <person name="Vaughan M.M."/>
            <person name="Alexander N.J."/>
            <person name="Busman M."/>
            <person name="Gutierrez S."/>
        </authorList>
    </citation>
    <scope>NUCLEOTIDE SEQUENCE [LARGE SCALE GENOMIC DNA]</scope>
    <source>
        <strain evidence="3 4">IBT 40837</strain>
    </source>
</reference>
<evidence type="ECO:0000259" key="2">
    <source>
        <dbReference type="SMART" id="SM00829"/>
    </source>
</evidence>
<dbReference type="GO" id="GO:0016628">
    <property type="term" value="F:oxidoreductase activity, acting on the CH-CH group of donors, NAD or NADP as acceptor"/>
    <property type="evidence" value="ECO:0007669"/>
    <property type="project" value="InterPro"/>
</dbReference>
<comment type="caution">
    <text evidence="3">The sequence shown here is derived from an EMBL/GenBank/DDBJ whole genome shotgun (WGS) entry which is preliminary data.</text>
</comment>
<dbReference type="Gene3D" id="3.40.50.720">
    <property type="entry name" value="NAD(P)-binding Rossmann-like Domain"/>
    <property type="match status" value="1"/>
</dbReference>
<proteinExistence type="predicted"/>
<evidence type="ECO:0000313" key="3">
    <source>
        <dbReference type="EMBL" id="RFU79001.1"/>
    </source>
</evidence>
<dbReference type="SMART" id="SM00829">
    <property type="entry name" value="PKS_ER"/>
    <property type="match status" value="1"/>
</dbReference>
<dbReference type="Pfam" id="PF00107">
    <property type="entry name" value="ADH_zinc_N"/>
    <property type="match status" value="1"/>
</dbReference>
<dbReference type="SUPFAM" id="SSF51735">
    <property type="entry name" value="NAD(P)-binding Rossmann-fold domains"/>
    <property type="match status" value="1"/>
</dbReference>
<dbReference type="InterPro" id="IPR013149">
    <property type="entry name" value="ADH-like_C"/>
</dbReference>
<keyword evidence="1" id="KW-0560">Oxidoreductase</keyword>
<dbReference type="OrthoDB" id="809632at2759"/>
<dbReference type="AlphaFoldDB" id="A0A395NST8"/>
<gene>
    <name evidence="3" type="ORF">TARUN_3232</name>
</gene>
<dbReference type="SUPFAM" id="SSF50129">
    <property type="entry name" value="GroES-like"/>
    <property type="match status" value="1"/>
</dbReference>
<name>A0A395NST8_TRIAR</name>
<dbReference type="InterPro" id="IPR045010">
    <property type="entry name" value="MDR_fam"/>
</dbReference>
<keyword evidence="4" id="KW-1185">Reference proteome</keyword>
<protein>
    <recommendedName>
        <fullName evidence="2">Enoyl reductase (ER) domain-containing protein</fullName>
    </recommendedName>
</protein>